<keyword evidence="2" id="KW-1185">Reference proteome</keyword>
<dbReference type="EMBL" id="CP019478">
    <property type="protein sequence ID" value="UQC86385.1"/>
    <property type="molecule type" value="Genomic_DNA"/>
</dbReference>
<evidence type="ECO:0000313" key="1">
    <source>
        <dbReference type="EMBL" id="UQC86385.1"/>
    </source>
</evidence>
<accession>A0A9Q8SZU1</accession>
<protein>
    <submittedName>
        <fullName evidence="1">Uncharacterized protein</fullName>
    </submittedName>
</protein>
<dbReference type="Proteomes" id="UP000830671">
    <property type="component" value="Chromosome 6"/>
</dbReference>
<dbReference type="KEGG" id="clup:CLUP02_11886"/>
<dbReference type="GeneID" id="73345861"/>
<reference evidence="1" key="1">
    <citation type="journal article" date="2021" name="Mol. Plant Microbe Interact.">
        <title>Complete Genome Sequence of the Plant-Pathogenic Fungus Colletotrichum lupini.</title>
        <authorList>
            <person name="Baroncelli R."/>
            <person name="Pensec F."/>
            <person name="Da Lio D."/>
            <person name="Boufleur T."/>
            <person name="Vicente I."/>
            <person name="Sarrocco S."/>
            <person name="Picot A."/>
            <person name="Baraldi E."/>
            <person name="Sukno S."/>
            <person name="Thon M."/>
            <person name="Le Floch G."/>
        </authorList>
    </citation>
    <scope>NUCLEOTIDE SEQUENCE</scope>
    <source>
        <strain evidence="1">IMI 504893</strain>
    </source>
</reference>
<gene>
    <name evidence="1" type="ORF">CLUP02_11886</name>
</gene>
<dbReference type="AlphaFoldDB" id="A0A9Q8SZU1"/>
<name>A0A9Q8SZU1_9PEZI</name>
<evidence type="ECO:0000313" key="2">
    <source>
        <dbReference type="Proteomes" id="UP000830671"/>
    </source>
</evidence>
<organism evidence="1 2">
    <name type="scientific">Colletotrichum lupini</name>
    <dbReference type="NCBI Taxonomy" id="145971"/>
    <lineage>
        <taxon>Eukaryota</taxon>
        <taxon>Fungi</taxon>
        <taxon>Dikarya</taxon>
        <taxon>Ascomycota</taxon>
        <taxon>Pezizomycotina</taxon>
        <taxon>Sordariomycetes</taxon>
        <taxon>Hypocreomycetidae</taxon>
        <taxon>Glomerellales</taxon>
        <taxon>Glomerellaceae</taxon>
        <taxon>Colletotrichum</taxon>
        <taxon>Colletotrichum acutatum species complex</taxon>
    </lineage>
</organism>
<sequence>MIDPLPTTLRSFIAHRRPIFWSPSLSLALEPSSMLDLPRANHSRSFEAEFGPSSVSHQSLFVIEQVCLSSVGGGERHPPATPAIYQTHHGRYVLSLVANSLDATHQSLNSKKDLRSLWYRYLRRIIALFYHVASNAMHDIWRAFQRLRTYLDLTPSNIDSSTLCNLSRLHATGLERRLQHWLHDSLCRQSANSWQIIGALHSQGNTTNDFEADLAAALLLLPMSVLIAATMTPGCCIEPINQHYEGFPVSLQSTDVKAEWTILCCLQHGNPKLTQRKSTGMPPWHRKRPISINVPTRNLPSGAAFPRLDFKNWALGSSRTFLLVDSPATNGLNFLTRRDYGRETSRPQVRDPCSEESLDLVLCRNGHSQPLLSARDTSDLEPRSHIHVVSAGLGRTSKRKGQASLTSVLRKGDSLMPMPELVFNRDLPTFVGAALRSRLDSPCLPQPHLGRRLTPTVKPAFETQVIVDHTMGSSFGIPSPNPDSDLSSMDDFPMDIHQQLYRFRDFHSITGQTRSSTETSHW</sequence>
<dbReference type="RefSeq" id="XP_049147996.1">
    <property type="nucleotide sequence ID" value="XM_049290851.1"/>
</dbReference>
<proteinExistence type="predicted"/>